<dbReference type="AlphaFoldDB" id="A0A1A9VA14"/>
<feature type="transmembrane region" description="Helical" evidence="1">
    <location>
        <begin position="51"/>
        <end position="75"/>
    </location>
</feature>
<keyword evidence="3" id="KW-1185">Reference proteome</keyword>
<organism evidence="2 3">
    <name type="scientific">Glossina austeni</name>
    <name type="common">Savannah tsetse fly</name>
    <dbReference type="NCBI Taxonomy" id="7395"/>
    <lineage>
        <taxon>Eukaryota</taxon>
        <taxon>Metazoa</taxon>
        <taxon>Ecdysozoa</taxon>
        <taxon>Arthropoda</taxon>
        <taxon>Hexapoda</taxon>
        <taxon>Insecta</taxon>
        <taxon>Pterygota</taxon>
        <taxon>Neoptera</taxon>
        <taxon>Endopterygota</taxon>
        <taxon>Diptera</taxon>
        <taxon>Brachycera</taxon>
        <taxon>Muscomorpha</taxon>
        <taxon>Hippoboscoidea</taxon>
        <taxon>Glossinidae</taxon>
        <taxon>Glossina</taxon>
    </lineage>
</organism>
<dbReference type="EnsemblMetazoa" id="GAUT030544-RA">
    <property type="protein sequence ID" value="GAUT030544-PA"/>
    <property type="gene ID" value="GAUT030544"/>
</dbReference>
<evidence type="ECO:0000313" key="2">
    <source>
        <dbReference type="EnsemblMetazoa" id="GAUT030544-PA"/>
    </source>
</evidence>
<keyword evidence="1" id="KW-0812">Transmembrane</keyword>
<protein>
    <submittedName>
        <fullName evidence="2">Uncharacterized protein</fullName>
    </submittedName>
</protein>
<evidence type="ECO:0000256" key="1">
    <source>
        <dbReference type="SAM" id="Phobius"/>
    </source>
</evidence>
<name>A0A1A9VA14_GLOAU</name>
<accession>A0A1A9VA14</accession>
<dbReference type="VEuPathDB" id="VectorBase:GAUT030544"/>
<dbReference type="Proteomes" id="UP000078200">
    <property type="component" value="Unassembled WGS sequence"/>
</dbReference>
<reference evidence="2" key="1">
    <citation type="submission" date="2020-05" db="UniProtKB">
        <authorList>
            <consortium name="EnsemblMetazoa"/>
        </authorList>
    </citation>
    <scope>IDENTIFICATION</scope>
    <source>
        <strain evidence="2">TTRI</strain>
    </source>
</reference>
<evidence type="ECO:0000313" key="3">
    <source>
        <dbReference type="Proteomes" id="UP000078200"/>
    </source>
</evidence>
<keyword evidence="1" id="KW-1133">Transmembrane helix</keyword>
<proteinExistence type="predicted"/>
<keyword evidence="1" id="KW-0472">Membrane</keyword>
<sequence>MTSVCFNYSTSLTQPTSNPFMSVMLYAFKIRHDMTYIQIATKRMIFTTTYAYVQMLTNMFILSSSVLKAMLVVCLKRILGLFSNTTELRNSHLRSIYEIITLLHPAVVLLSSFGQLEDETIKSTKIS</sequence>